<dbReference type="EMBL" id="LS974623">
    <property type="protein sequence ID" value="CAG7903387.1"/>
    <property type="molecule type" value="Genomic_DNA"/>
</dbReference>
<name>A0A8D9MAH4_BRACM</name>
<gene>
    <name evidence="1" type="ORF">BRAPAZ1V2_A07P30310.2</name>
</gene>
<dbReference type="Gramene" id="A07p30310.2_BraZ1">
    <property type="protein sequence ID" value="A07p30310.2_BraZ1.CDS"/>
    <property type="gene ID" value="A07g30310.2_BraZ1"/>
</dbReference>
<protein>
    <submittedName>
        <fullName evidence="1">Uncharacterized protein</fullName>
    </submittedName>
</protein>
<proteinExistence type="predicted"/>
<accession>A0A8D9MAH4</accession>
<dbReference type="AlphaFoldDB" id="A0A8D9MAH4"/>
<organism evidence="1 2">
    <name type="scientific">Brassica campestris</name>
    <name type="common">Field mustard</name>
    <dbReference type="NCBI Taxonomy" id="3711"/>
    <lineage>
        <taxon>Eukaryota</taxon>
        <taxon>Viridiplantae</taxon>
        <taxon>Streptophyta</taxon>
        <taxon>Embryophyta</taxon>
        <taxon>Tracheophyta</taxon>
        <taxon>Spermatophyta</taxon>
        <taxon>Magnoliopsida</taxon>
        <taxon>eudicotyledons</taxon>
        <taxon>Gunneridae</taxon>
        <taxon>Pentapetalae</taxon>
        <taxon>rosids</taxon>
        <taxon>malvids</taxon>
        <taxon>Brassicales</taxon>
        <taxon>Brassicaceae</taxon>
        <taxon>Brassiceae</taxon>
        <taxon>Brassica</taxon>
    </lineage>
</organism>
<evidence type="ECO:0000313" key="2">
    <source>
        <dbReference type="Proteomes" id="UP000694005"/>
    </source>
</evidence>
<sequence length="43" mass="4933">MNQSMMLMNMVSLPTRLEMVDLESEGDEVHAYQEVKFGEVVDV</sequence>
<dbReference type="Proteomes" id="UP000694005">
    <property type="component" value="Chromosome A07"/>
</dbReference>
<reference evidence="1 2" key="1">
    <citation type="submission" date="2021-07" db="EMBL/GenBank/DDBJ databases">
        <authorList>
            <consortium name="Genoscope - CEA"/>
            <person name="William W."/>
        </authorList>
    </citation>
    <scope>NUCLEOTIDE SEQUENCE [LARGE SCALE GENOMIC DNA]</scope>
</reference>
<evidence type="ECO:0000313" key="1">
    <source>
        <dbReference type="EMBL" id="CAG7903387.1"/>
    </source>
</evidence>